<keyword evidence="1" id="KW-0732">Signal</keyword>
<dbReference type="PANTHER" id="PTHR33619:SF3">
    <property type="entry name" value="POLYSACCHARIDE EXPORT PROTEIN GFCE-RELATED"/>
    <property type="match status" value="1"/>
</dbReference>
<accession>A0ABX0K7K7</accession>
<reference evidence="4 5" key="1">
    <citation type="journal article" date="2020" name="Int. J. Syst. Evol. Microbiol.">
        <title>Novel acetic acid bacteria from cider fermentations: Acetobacter conturbans sp. nov. and Acetobacter fallax sp. nov.</title>
        <authorList>
            <person name="Sombolestani A.S."/>
            <person name="Cleenwerck I."/>
            <person name="Cnockaert M."/>
            <person name="Borremans W."/>
            <person name="Wieme A.D."/>
            <person name="De Vuyst L."/>
            <person name="Vandamme P."/>
        </authorList>
    </citation>
    <scope>NUCLEOTIDE SEQUENCE [LARGE SCALE GENOMIC DNA]</scope>
    <source>
        <strain evidence="4 5">LMG 1637</strain>
    </source>
</reference>
<evidence type="ECO:0000313" key="5">
    <source>
        <dbReference type="Proteomes" id="UP000615326"/>
    </source>
</evidence>
<name>A0ABX0K7K7_9PROT</name>
<feature type="domain" description="Soluble ligand binding" evidence="3">
    <location>
        <begin position="127"/>
        <end position="161"/>
    </location>
</feature>
<dbReference type="PROSITE" id="PS51257">
    <property type="entry name" value="PROKAR_LIPOPROTEIN"/>
    <property type="match status" value="1"/>
</dbReference>
<dbReference type="EMBL" id="WOSW01000009">
    <property type="protein sequence ID" value="NHO32314.1"/>
    <property type="molecule type" value="Genomic_DNA"/>
</dbReference>
<feature type="domain" description="Polysaccharide export protein N-terminal" evidence="2">
    <location>
        <begin position="47"/>
        <end position="121"/>
    </location>
</feature>
<dbReference type="PANTHER" id="PTHR33619">
    <property type="entry name" value="POLYSACCHARIDE EXPORT PROTEIN GFCE-RELATED"/>
    <property type="match status" value="1"/>
</dbReference>
<protein>
    <submittedName>
        <fullName evidence="4">Polysaccharide export protein</fullName>
    </submittedName>
</protein>
<comment type="caution">
    <text evidence="4">The sequence shown here is derived from an EMBL/GenBank/DDBJ whole genome shotgun (WGS) entry which is preliminary data.</text>
</comment>
<evidence type="ECO:0000256" key="1">
    <source>
        <dbReference type="ARBA" id="ARBA00022729"/>
    </source>
</evidence>
<dbReference type="Pfam" id="PF02563">
    <property type="entry name" value="Poly_export"/>
    <property type="match status" value="1"/>
</dbReference>
<keyword evidence="5" id="KW-1185">Reference proteome</keyword>
<dbReference type="Pfam" id="PF10531">
    <property type="entry name" value="SLBB"/>
    <property type="match status" value="1"/>
</dbReference>
<evidence type="ECO:0000259" key="2">
    <source>
        <dbReference type="Pfam" id="PF02563"/>
    </source>
</evidence>
<organism evidence="4 5">
    <name type="scientific">Acetobacter fallax</name>
    <dbReference type="NCBI Taxonomy" id="1737473"/>
    <lineage>
        <taxon>Bacteria</taxon>
        <taxon>Pseudomonadati</taxon>
        <taxon>Pseudomonadota</taxon>
        <taxon>Alphaproteobacteria</taxon>
        <taxon>Acetobacterales</taxon>
        <taxon>Acetobacteraceae</taxon>
        <taxon>Acetobacter</taxon>
    </lineage>
</organism>
<dbReference type="Proteomes" id="UP000615326">
    <property type="component" value="Unassembled WGS sequence"/>
</dbReference>
<dbReference type="InterPro" id="IPR003715">
    <property type="entry name" value="Poly_export_N"/>
</dbReference>
<evidence type="ECO:0000259" key="3">
    <source>
        <dbReference type="Pfam" id="PF10531"/>
    </source>
</evidence>
<dbReference type="Gene3D" id="3.30.1950.10">
    <property type="entry name" value="wza like domain"/>
    <property type="match status" value="1"/>
</dbReference>
<gene>
    <name evidence="4" type="ORF">GOB84_07005</name>
</gene>
<proteinExistence type="predicted"/>
<dbReference type="InterPro" id="IPR019554">
    <property type="entry name" value="Soluble_ligand-bd"/>
</dbReference>
<dbReference type="InterPro" id="IPR049712">
    <property type="entry name" value="Poly_export"/>
</dbReference>
<evidence type="ECO:0000313" key="4">
    <source>
        <dbReference type="EMBL" id="NHO32314.1"/>
    </source>
</evidence>
<sequence>MQGNRPFVQKENFLVAKSARLGGFCLFLWTLVACSPTHGLVPLPQATGFYRLGAGDQVRVLTYNDPQLSNTFFVADTGTIAFPLIGIVQAAGETPQSLANELTKTLSSRGLLRDPSVSVEVMKYRPVFILGEVSKPGQYQYIPGMTMQSAVALAGGYTYRAITNTASAVRTEGINGNHPVNGRIIPETLLAPGDVVTIYERYF</sequence>